<dbReference type="AlphaFoldDB" id="A0A6A5YE14"/>
<dbReference type="PANTHER" id="PTHR20903">
    <property type="entry name" value="PREFOLDIN SUBUNIT 1-RELATED"/>
    <property type="match status" value="1"/>
</dbReference>
<evidence type="ECO:0000256" key="2">
    <source>
        <dbReference type="ARBA" id="ARBA00023186"/>
    </source>
</evidence>
<reference evidence="4" key="1">
    <citation type="journal article" date="2020" name="Stud. Mycol.">
        <title>101 Dothideomycetes genomes: a test case for predicting lifestyles and emergence of pathogens.</title>
        <authorList>
            <person name="Haridas S."/>
            <person name="Albert R."/>
            <person name="Binder M."/>
            <person name="Bloem J."/>
            <person name="Labutti K."/>
            <person name="Salamov A."/>
            <person name="Andreopoulos B."/>
            <person name="Baker S."/>
            <person name="Barry K."/>
            <person name="Bills G."/>
            <person name="Bluhm B."/>
            <person name="Cannon C."/>
            <person name="Castanera R."/>
            <person name="Culley D."/>
            <person name="Daum C."/>
            <person name="Ezra D."/>
            <person name="Gonzalez J."/>
            <person name="Henrissat B."/>
            <person name="Kuo A."/>
            <person name="Liang C."/>
            <person name="Lipzen A."/>
            <person name="Lutzoni F."/>
            <person name="Magnuson J."/>
            <person name="Mondo S."/>
            <person name="Nolan M."/>
            <person name="Ohm R."/>
            <person name="Pangilinan J."/>
            <person name="Park H.-J."/>
            <person name="Ramirez L."/>
            <person name="Alfaro M."/>
            <person name="Sun H."/>
            <person name="Tritt A."/>
            <person name="Yoshinaga Y."/>
            <person name="Zwiers L.-H."/>
            <person name="Turgeon B."/>
            <person name="Goodwin S."/>
            <person name="Spatafora J."/>
            <person name="Crous P."/>
            <person name="Grigoriev I."/>
        </authorList>
    </citation>
    <scope>NUCLEOTIDE SEQUENCE</scope>
    <source>
        <strain evidence="4">CBS 121410</strain>
    </source>
</reference>
<evidence type="ECO:0000313" key="4">
    <source>
        <dbReference type="EMBL" id="KAF2089061.1"/>
    </source>
</evidence>
<dbReference type="PANTHER" id="PTHR20903:SF0">
    <property type="entry name" value="PREFOLDIN SUBUNIT 1"/>
    <property type="match status" value="1"/>
</dbReference>
<feature type="coiled-coil region" evidence="3">
    <location>
        <begin position="76"/>
        <end position="103"/>
    </location>
</feature>
<keyword evidence="3" id="KW-0175">Coiled coil</keyword>
<dbReference type="GO" id="GO:0005737">
    <property type="term" value="C:cytoplasm"/>
    <property type="evidence" value="ECO:0007669"/>
    <property type="project" value="TreeGrafter"/>
</dbReference>
<dbReference type="Proteomes" id="UP000799776">
    <property type="component" value="Unassembled WGS sequence"/>
</dbReference>
<evidence type="ECO:0000256" key="3">
    <source>
        <dbReference type="SAM" id="Coils"/>
    </source>
</evidence>
<dbReference type="InterPro" id="IPR009053">
    <property type="entry name" value="Prefoldin"/>
</dbReference>
<gene>
    <name evidence="4" type="ORF">K490DRAFT_64270</name>
</gene>
<comment type="similarity">
    <text evidence="1">Belongs to the prefoldin subunit beta family.</text>
</comment>
<keyword evidence="2" id="KW-0143">Chaperone</keyword>
<organism evidence="4 5">
    <name type="scientific">Saccharata proteae CBS 121410</name>
    <dbReference type="NCBI Taxonomy" id="1314787"/>
    <lineage>
        <taxon>Eukaryota</taxon>
        <taxon>Fungi</taxon>
        <taxon>Dikarya</taxon>
        <taxon>Ascomycota</taxon>
        <taxon>Pezizomycotina</taxon>
        <taxon>Dothideomycetes</taxon>
        <taxon>Dothideomycetes incertae sedis</taxon>
        <taxon>Botryosphaeriales</taxon>
        <taxon>Saccharataceae</taxon>
        <taxon>Saccharata</taxon>
    </lineage>
</organism>
<accession>A0A6A5YE14</accession>
<dbReference type="GO" id="GO:0044183">
    <property type="term" value="F:protein folding chaperone"/>
    <property type="evidence" value="ECO:0007669"/>
    <property type="project" value="TreeGrafter"/>
</dbReference>
<evidence type="ECO:0000256" key="1">
    <source>
        <dbReference type="ARBA" id="ARBA00008045"/>
    </source>
</evidence>
<feature type="coiled-coil region" evidence="3">
    <location>
        <begin position="5"/>
        <end position="32"/>
    </location>
</feature>
<evidence type="ECO:0000313" key="5">
    <source>
        <dbReference type="Proteomes" id="UP000799776"/>
    </source>
</evidence>
<dbReference type="GO" id="GO:0016272">
    <property type="term" value="C:prefoldin complex"/>
    <property type="evidence" value="ECO:0007669"/>
    <property type="project" value="InterPro"/>
</dbReference>
<keyword evidence="5" id="KW-1185">Reference proteome</keyword>
<dbReference type="OrthoDB" id="2015447at2759"/>
<dbReference type="SUPFAM" id="SSF46579">
    <property type="entry name" value="Prefoldin"/>
    <property type="match status" value="1"/>
</dbReference>
<dbReference type="InterPro" id="IPR002777">
    <property type="entry name" value="PFD_beta-like"/>
</dbReference>
<dbReference type="Gene3D" id="1.10.287.370">
    <property type="match status" value="1"/>
</dbReference>
<sequence length="121" mass="13782">MSIPNEALQKLLQEIEQKAAFSQQQMTIVKAQMTAKAREQRMLQLTSSEVESLPADTNVYEGVGKMFVFSPQDEVKQRLAAEAEELKSDTSNLEKKLHYLETTYKNSRDNLEQLFSKAGPR</sequence>
<proteinExistence type="inferred from homology"/>
<dbReference type="GO" id="GO:0051082">
    <property type="term" value="F:unfolded protein binding"/>
    <property type="evidence" value="ECO:0007669"/>
    <property type="project" value="InterPro"/>
</dbReference>
<dbReference type="Pfam" id="PF01920">
    <property type="entry name" value="Prefoldin_2"/>
    <property type="match status" value="1"/>
</dbReference>
<dbReference type="CDD" id="cd23164">
    <property type="entry name" value="Prefoldin_1"/>
    <property type="match status" value="1"/>
</dbReference>
<protein>
    <submittedName>
        <fullName evidence="4">Prefoldin subunit 1</fullName>
    </submittedName>
</protein>
<name>A0A6A5YE14_9PEZI</name>
<dbReference type="EMBL" id="ML978715">
    <property type="protein sequence ID" value="KAF2089061.1"/>
    <property type="molecule type" value="Genomic_DNA"/>
</dbReference>